<dbReference type="GO" id="GO:0004523">
    <property type="term" value="F:RNA-DNA hybrid ribonuclease activity"/>
    <property type="evidence" value="ECO:0007669"/>
    <property type="project" value="UniProtKB-EC"/>
</dbReference>
<gene>
    <name evidence="2" type="ORF">CDV28_11520</name>
</gene>
<dbReference type="CDD" id="cd09279">
    <property type="entry name" value="RNase_HI_like"/>
    <property type="match status" value="1"/>
</dbReference>
<dbReference type="PANTHER" id="PTHR48475:SF1">
    <property type="entry name" value="RNASE H TYPE-1 DOMAIN-CONTAINING PROTEIN"/>
    <property type="match status" value="1"/>
</dbReference>
<reference evidence="2" key="1">
    <citation type="submission" date="2017-07" db="EMBL/GenBank/DDBJ databases">
        <title>The cable genome - Insights into the physiology and evolution of filamentous bacteria capable of sulfide oxidation via long distance electron transfer.</title>
        <authorList>
            <person name="Thorup C."/>
            <person name="Bjerg J.T."/>
            <person name="Schreiber L."/>
            <person name="Nielsen L.P."/>
            <person name="Kjeldsen K.U."/>
            <person name="Boesen T."/>
            <person name="Boggild A."/>
            <person name="Meysman F."/>
            <person name="Geelhoed J."/>
            <person name="Schramm A."/>
        </authorList>
    </citation>
    <scope>NUCLEOTIDE SEQUENCE [LARGE SCALE GENOMIC DNA]</scope>
    <source>
        <strain evidence="2">GS</strain>
    </source>
</reference>
<dbReference type="Pfam" id="PF13456">
    <property type="entry name" value="RVT_3"/>
    <property type="match status" value="1"/>
</dbReference>
<dbReference type="InterPro" id="IPR002156">
    <property type="entry name" value="RNaseH_domain"/>
</dbReference>
<comment type="caution">
    <text evidence="2">The sequence shown here is derived from an EMBL/GenBank/DDBJ whole genome shotgun (WGS) entry which is preliminary data.</text>
</comment>
<dbReference type="PROSITE" id="PS50879">
    <property type="entry name" value="RNASE_H_1"/>
    <property type="match status" value="1"/>
</dbReference>
<dbReference type="FunFam" id="3.30.420.10:FF:000076">
    <property type="entry name" value="RBR-type E3 ubiquitin transferase"/>
    <property type="match status" value="1"/>
</dbReference>
<dbReference type="GO" id="GO:0003676">
    <property type="term" value="F:nucleic acid binding"/>
    <property type="evidence" value="ECO:0007669"/>
    <property type="project" value="InterPro"/>
</dbReference>
<sequence length="140" mass="15440">MSQPVVAWRLFTDGASRGNPGKAGAGAVLLDSEGRELAARSLYLGECTNNAAEYRALLLGLHAALELGCIQLEIYLDSELIVRQIQGRYKVKHETLKPLFDEVKILLAQIESWSIAHVPREQNKRADQLANRGVDEGSKQ</sequence>
<dbReference type="InterPro" id="IPR036397">
    <property type="entry name" value="RNaseH_sf"/>
</dbReference>
<protein>
    <submittedName>
        <fullName evidence="2">Ribonuclease HI</fullName>
        <ecNumber evidence="2">3.1.26.4</ecNumber>
    </submittedName>
</protein>
<proteinExistence type="predicted"/>
<dbReference type="InterPro" id="IPR012337">
    <property type="entry name" value="RNaseH-like_sf"/>
</dbReference>
<feature type="domain" description="RNase H type-1" evidence="1">
    <location>
        <begin position="4"/>
        <end position="135"/>
    </location>
</feature>
<dbReference type="Gene3D" id="3.30.420.10">
    <property type="entry name" value="Ribonuclease H-like superfamily/Ribonuclease H"/>
    <property type="match status" value="1"/>
</dbReference>
<dbReference type="SUPFAM" id="SSF53098">
    <property type="entry name" value="Ribonuclease H-like"/>
    <property type="match status" value="1"/>
</dbReference>
<dbReference type="AlphaFoldDB" id="A0A521G1J7"/>
<organism evidence="2 3">
    <name type="scientific">Candidatus Electronema aureum</name>
    <dbReference type="NCBI Taxonomy" id="2005002"/>
    <lineage>
        <taxon>Bacteria</taxon>
        <taxon>Pseudomonadati</taxon>
        <taxon>Thermodesulfobacteriota</taxon>
        <taxon>Desulfobulbia</taxon>
        <taxon>Desulfobulbales</taxon>
        <taxon>Desulfobulbaceae</taxon>
        <taxon>Candidatus Electronema</taxon>
    </lineage>
</organism>
<keyword evidence="3" id="KW-1185">Reference proteome</keyword>
<dbReference type="Proteomes" id="UP000316238">
    <property type="component" value="Unassembled WGS sequence"/>
</dbReference>
<evidence type="ECO:0000259" key="1">
    <source>
        <dbReference type="PROSITE" id="PS50879"/>
    </source>
</evidence>
<dbReference type="PANTHER" id="PTHR48475">
    <property type="entry name" value="RIBONUCLEASE H"/>
    <property type="match status" value="1"/>
</dbReference>
<name>A0A521G1J7_9BACT</name>
<accession>A0A521G1J7</accession>
<evidence type="ECO:0000313" key="2">
    <source>
        <dbReference type="EMBL" id="TAA74886.1"/>
    </source>
</evidence>
<dbReference type="EMBL" id="NQJD01000015">
    <property type="protein sequence ID" value="TAA74886.1"/>
    <property type="molecule type" value="Genomic_DNA"/>
</dbReference>
<evidence type="ECO:0000313" key="3">
    <source>
        <dbReference type="Proteomes" id="UP000316238"/>
    </source>
</evidence>
<keyword evidence="2" id="KW-0378">Hydrolase</keyword>
<dbReference type="EC" id="3.1.26.4" evidence="2"/>